<feature type="transmembrane region" description="Helical" evidence="1">
    <location>
        <begin position="191"/>
        <end position="211"/>
    </location>
</feature>
<feature type="transmembrane region" description="Helical" evidence="1">
    <location>
        <begin position="377"/>
        <end position="396"/>
    </location>
</feature>
<proteinExistence type="predicted"/>
<feature type="transmembrane region" description="Helical" evidence="1">
    <location>
        <begin position="337"/>
        <end position="356"/>
    </location>
</feature>
<feature type="transmembrane region" description="Helical" evidence="1">
    <location>
        <begin position="217"/>
        <end position="236"/>
    </location>
</feature>
<keyword evidence="5" id="KW-1185">Reference proteome</keyword>
<keyword evidence="1" id="KW-0472">Membrane</keyword>
<dbReference type="AlphaFoldDB" id="A0A939BZD2"/>
<feature type="transmembrane region" description="Helical" evidence="1">
    <location>
        <begin position="271"/>
        <end position="289"/>
    </location>
</feature>
<evidence type="ECO:0000259" key="2">
    <source>
        <dbReference type="Pfam" id="PF01757"/>
    </source>
</evidence>
<keyword evidence="4" id="KW-0808">Transferase</keyword>
<sequence length="688" mass="73053">MQAGTRRTSPDAAVAARGPSAAFRPEIEGLRALACVLVVGYHVWGDRVSGGVDVFFVLTGFLLTGQLLRGVARGGFGPVEVARRWSRTVQRLVPATGVVLLVTAAGALLVLPSSRWGQTSRELVSSVLFVQNWQLASDAVDYAAQHRSASPMQHLWSLSVQLQVVLVAPVLVLAAVRWARWRGVDPVRSMAGLLTVAFAGSLACSIVLTAVDQPLAYFHTATRVWEFALGGLLALVVDHLRLPGRVRLAAGWVGVGGLIACGAVLSGDRLFPGVAALWPTGCAVLVVLAGRTGDRWSADRWLTTGPAQRLGGWSFGWYLWHWPLLIMTLAATGADRLGLIDGLVVVLAALGLAVLTDQGLDRALTRRLRRPRGGLRPAGLVALAAISAVTVVSLVWQAAIRPPALAIDDPRYPGAAVLAGAEADPLPAIPTAVTATDDWVPTEQWDCTPLTRYPDQLVCVQPVVEQPTRRVAVVGDSHAQQISGSLLTVGQQLGWQFIALIRGGCPFSTAAESNPGDQTCVDSNAAVLDEMADLQPDLVVTMATRNARPGLTEQTPTGFVDKWRALDELGIPVLAFRDNPRFEESQLECWEQAGRPVGAPDTAIGRDVGCGGLRSDIYATDPPWLAVPDLPGNVTFVDIADAVCDAEYCPVAVGNVLVYMDDNHLTATYSASMAPLVAPTAVQLLGDF</sequence>
<feature type="transmembrane region" description="Helical" evidence="1">
    <location>
        <begin position="310"/>
        <end position="331"/>
    </location>
</feature>
<accession>A0A939BZD2</accession>
<dbReference type="Pfam" id="PF01757">
    <property type="entry name" value="Acyl_transf_3"/>
    <property type="match status" value="1"/>
</dbReference>
<dbReference type="GO" id="GO:0009103">
    <property type="term" value="P:lipopolysaccharide biosynthetic process"/>
    <property type="evidence" value="ECO:0007669"/>
    <property type="project" value="TreeGrafter"/>
</dbReference>
<dbReference type="Proteomes" id="UP000663792">
    <property type="component" value="Unassembled WGS sequence"/>
</dbReference>
<dbReference type="RefSeq" id="WP_205260538.1">
    <property type="nucleotide sequence ID" value="NZ_JAERWK010000012.1"/>
</dbReference>
<gene>
    <name evidence="4" type="ORF">JL106_09830</name>
</gene>
<dbReference type="PANTHER" id="PTHR23028">
    <property type="entry name" value="ACETYLTRANSFERASE"/>
    <property type="match status" value="1"/>
</dbReference>
<feature type="transmembrane region" description="Helical" evidence="1">
    <location>
        <begin position="248"/>
        <end position="265"/>
    </location>
</feature>
<feature type="domain" description="SGNH" evidence="3">
    <location>
        <begin position="467"/>
        <end position="679"/>
    </location>
</feature>
<keyword evidence="4" id="KW-0012">Acyltransferase</keyword>
<reference evidence="4" key="1">
    <citation type="submission" date="2021-01" db="EMBL/GenBank/DDBJ databases">
        <title>YIM 132084 draft genome.</title>
        <authorList>
            <person name="An D."/>
        </authorList>
    </citation>
    <scope>NUCLEOTIDE SEQUENCE</scope>
    <source>
        <strain evidence="4">YIM 132084</strain>
    </source>
</reference>
<keyword evidence="1" id="KW-0812">Transmembrane</keyword>
<evidence type="ECO:0000313" key="4">
    <source>
        <dbReference type="EMBL" id="MBM9467576.1"/>
    </source>
</evidence>
<evidence type="ECO:0000313" key="5">
    <source>
        <dbReference type="Proteomes" id="UP000663792"/>
    </source>
</evidence>
<keyword evidence="1" id="KW-1133">Transmembrane helix</keyword>
<name>A0A939BZD2_9ACTN</name>
<dbReference type="Pfam" id="PF19040">
    <property type="entry name" value="SGNH"/>
    <property type="match status" value="1"/>
</dbReference>
<evidence type="ECO:0000256" key="1">
    <source>
        <dbReference type="SAM" id="Phobius"/>
    </source>
</evidence>
<feature type="domain" description="Acyltransferase 3" evidence="2">
    <location>
        <begin position="26"/>
        <end position="355"/>
    </location>
</feature>
<dbReference type="GO" id="GO:0016747">
    <property type="term" value="F:acyltransferase activity, transferring groups other than amino-acyl groups"/>
    <property type="evidence" value="ECO:0007669"/>
    <property type="project" value="InterPro"/>
</dbReference>
<protein>
    <submittedName>
        <fullName evidence="4">Acyltransferase</fullName>
    </submittedName>
</protein>
<organism evidence="4 5">
    <name type="scientific">Nakamurella leprariae</name>
    <dbReference type="NCBI Taxonomy" id="2803911"/>
    <lineage>
        <taxon>Bacteria</taxon>
        <taxon>Bacillati</taxon>
        <taxon>Actinomycetota</taxon>
        <taxon>Actinomycetes</taxon>
        <taxon>Nakamurellales</taxon>
        <taxon>Nakamurellaceae</taxon>
        <taxon>Nakamurella</taxon>
    </lineage>
</organism>
<dbReference type="InterPro" id="IPR002656">
    <property type="entry name" value="Acyl_transf_3_dom"/>
</dbReference>
<feature type="transmembrane region" description="Helical" evidence="1">
    <location>
        <begin position="160"/>
        <end position="179"/>
    </location>
</feature>
<feature type="transmembrane region" description="Helical" evidence="1">
    <location>
        <begin position="92"/>
        <end position="111"/>
    </location>
</feature>
<dbReference type="InterPro" id="IPR043968">
    <property type="entry name" value="SGNH"/>
</dbReference>
<dbReference type="PANTHER" id="PTHR23028:SF53">
    <property type="entry name" value="ACYL_TRANSF_3 DOMAIN-CONTAINING PROTEIN"/>
    <property type="match status" value="1"/>
</dbReference>
<evidence type="ECO:0000259" key="3">
    <source>
        <dbReference type="Pfam" id="PF19040"/>
    </source>
</evidence>
<dbReference type="GO" id="GO:0016020">
    <property type="term" value="C:membrane"/>
    <property type="evidence" value="ECO:0007669"/>
    <property type="project" value="TreeGrafter"/>
</dbReference>
<dbReference type="InterPro" id="IPR050879">
    <property type="entry name" value="Acyltransferase_3"/>
</dbReference>
<comment type="caution">
    <text evidence="4">The sequence shown here is derived from an EMBL/GenBank/DDBJ whole genome shotgun (WGS) entry which is preliminary data.</text>
</comment>
<dbReference type="EMBL" id="JAERWK010000012">
    <property type="protein sequence ID" value="MBM9467576.1"/>
    <property type="molecule type" value="Genomic_DNA"/>
</dbReference>